<evidence type="ECO:0000313" key="2">
    <source>
        <dbReference type="Proteomes" id="UP001168528"/>
    </source>
</evidence>
<name>A0ABT8RG47_9BACT</name>
<accession>A0ABT8RG47</accession>
<dbReference type="RefSeq" id="WP_302041885.1">
    <property type="nucleotide sequence ID" value="NZ_JAUKPO010000042.1"/>
</dbReference>
<protein>
    <recommendedName>
        <fullName evidence="3">Lipoprotein</fullName>
    </recommendedName>
</protein>
<evidence type="ECO:0000313" key="1">
    <source>
        <dbReference type="EMBL" id="MDO1451085.1"/>
    </source>
</evidence>
<proteinExistence type="predicted"/>
<comment type="caution">
    <text evidence="1">The sequence shown here is derived from an EMBL/GenBank/DDBJ whole genome shotgun (WGS) entry which is preliminary data.</text>
</comment>
<dbReference type="Proteomes" id="UP001168528">
    <property type="component" value="Unassembled WGS sequence"/>
</dbReference>
<gene>
    <name evidence="1" type="ORF">Q0590_32725</name>
</gene>
<keyword evidence="2" id="KW-1185">Reference proteome</keyword>
<dbReference type="PROSITE" id="PS51257">
    <property type="entry name" value="PROKAR_LIPOPROTEIN"/>
    <property type="match status" value="1"/>
</dbReference>
<organism evidence="1 2">
    <name type="scientific">Rhodocytophaga aerolata</name>
    <dbReference type="NCBI Taxonomy" id="455078"/>
    <lineage>
        <taxon>Bacteria</taxon>
        <taxon>Pseudomonadati</taxon>
        <taxon>Bacteroidota</taxon>
        <taxon>Cytophagia</taxon>
        <taxon>Cytophagales</taxon>
        <taxon>Rhodocytophagaceae</taxon>
        <taxon>Rhodocytophaga</taxon>
    </lineage>
</organism>
<evidence type="ECO:0008006" key="3">
    <source>
        <dbReference type="Google" id="ProtNLM"/>
    </source>
</evidence>
<sequence>MRNLIYTYLFFCLITSCNVEQKQNLDNENYLKLISNKTYIPFIVVVKANVKDKLVNICITNTSLYNEVFLKYYKTKFHNYFSFLTQYTINDYYLEERTLNQTAFSIIEEETEIFKEYKSNGFDMIKQKYLVYKTNKLTLMSGLSYSEKLALIKIMFGHQYYIIQDDYSGLDYIFFKKFDNKH</sequence>
<dbReference type="EMBL" id="JAUKPO010000042">
    <property type="protein sequence ID" value="MDO1451085.1"/>
    <property type="molecule type" value="Genomic_DNA"/>
</dbReference>
<reference evidence="1" key="1">
    <citation type="submission" date="2023-07" db="EMBL/GenBank/DDBJ databases">
        <title>The genome sequence of Rhodocytophaga aerolata KACC 12507.</title>
        <authorList>
            <person name="Zhang X."/>
        </authorList>
    </citation>
    <scope>NUCLEOTIDE SEQUENCE</scope>
    <source>
        <strain evidence="1">KACC 12507</strain>
    </source>
</reference>